<dbReference type="GO" id="GO:0003924">
    <property type="term" value="F:GTPase activity"/>
    <property type="evidence" value="ECO:0007669"/>
    <property type="project" value="InterPro"/>
</dbReference>
<feature type="region of interest" description="Disordered" evidence="12">
    <location>
        <begin position="27"/>
        <end position="65"/>
    </location>
</feature>
<dbReference type="InterPro" id="IPR005225">
    <property type="entry name" value="Small_GTP-bd"/>
</dbReference>
<evidence type="ECO:0000256" key="6">
    <source>
        <dbReference type="ARBA" id="ARBA00022946"/>
    </source>
</evidence>
<evidence type="ECO:0000313" key="15">
    <source>
        <dbReference type="Proteomes" id="UP001375240"/>
    </source>
</evidence>
<evidence type="ECO:0000256" key="4">
    <source>
        <dbReference type="ARBA" id="ARBA00022741"/>
    </source>
</evidence>
<evidence type="ECO:0000256" key="1">
    <source>
        <dbReference type="ARBA" id="ARBA00004173"/>
    </source>
</evidence>
<accession>A0AAV9UVZ9</accession>
<feature type="compositionally biased region" description="Polar residues" evidence="12">
    <location>
        <begin position="291"/>
        <end position="305"/>
    </location>
</feature>
<evidence type="ECO:0000259" key="13">
    <source>
        <dbReference type="PROSITE" id="PS51722"/>
    </source>
</evidence>
<feature type="compositionally biased region" description="Basic and acidic residues" evidence="12">
    <location>
        <begin position="56"/>
        <end position="65"/>
    </location>
</feature>
<dbReference type="EMBL" id="JAVHNQ010000004">
    <property type="protein sequence ID" value="KAK6349898.1"/>
    <property type="molecule type" value="Genomic_DNA"/>
</dbReference>
<feature type="region of interest" description="Disordered" evidence="12">
    <location>
        <begin position="282"/>
        <end position="305"/>
    </location>
</feature>
<dbReference type="InterPro" id="IPR023115">
    <property type="entry name" value="TIF_IF2_dom3"/>
</dbReference>
<dbReference type="InterPro" id="IPR006847">
    <property type="entry name" value="IF2_N"/>
</dbReference>
<keyword evidence="8" id="KW-0342">GTP-binding</keyword>
<comment type="function">
    <text evidence="9">One of the essential components for the initiation of protein synthesis. Protects formylmethionyl-tRNA from spontaneous hydrolysis and promotes its binding to the 30S ribosomal subunits. Also involved in the hydrolysis of GTP during the formation of the 70S ribosomal complex.</text>
</comment>
<dbReference type="CDD" id="cd03692">
    <property type="entry name" value="mtIF2_IVc"/>
    <property type="match status" value="1"/>
</dbReference>
<keyword evidence="3" id="KW-0396">Initiation factor</keyword>
<dbReference type="Pfam" id="PF22042">
    <property type="entry name" value="EF-G_D2"/>
    <property type="match status" value="1"/>
</dbReference>
<evidence type="ECO:0000256" key="5">
    <source>
        <dbReference type="ARBA" id="ARBA00022917"/>
    </source>
</evidence>
<feature type="compositionally biased region" description="Basic residues" evidence="12">
    <location>
        <begin position="35"/>
        <end position="44"/>
    </location>
</feature>
<dbReference type="InterPro" id="IPR053905">
    <property type="entry name" value="EF-G-like_DII"/>
</dbReference>
<name>A0AAV9UVZ9_9PEZI</name>
<feature type="compositionally biased region" description="Polar residues" evidence="12">
    <location>
        <begin position="100"/>
        <end position="115"/>
    </location>
</feature>
<dbReference type="FunFam" id="3.40.50.10050:FF:000001">
    <property type="entry name" value="Translation initiation factor IF-2"/>
    <property type="match status" value="1"/>
</dbReference>
<protein>
    <recommendedName>
        <fullName evidence="10">Translation initiation factor IF-2, mitochondrial</fullName>
    </recommendedName>
</protein>
<dbReference type="InterPro" id="IPR044145">
    <property type="entry name" value="IF2_II"/>
</dbReference>
<feature type="domain" description="Tr-type G" evidence="13">
    <location>
        <begin position="515"/>
        <end position="683"/>
    </location>
</feature>
<keyword evidence="4" id="KW-0547">Nucleotide-binding</keyword>
<dbReference type="GO" id="GO:0005525">
    <property type="term" value="F:GTP binding"/>
    <property type="evidence" value="ECO:0007669"/>
    <property type="project" value="UniProtKB-KW"/>
</dbReference>
<dbReference type="Pfam" id="PF00009">
    <property type="entry name" value="GTP_EFTU"/>
    <property type="match status" value="1"/>
</dbReference>
<dbReference type="CDD" id="cd01887">
    <property type="entry name" value="IF2_eIF5B"/>
    <property type="match status" value="1"/>
</dbReference>
<feature type="compositionally biased region" description="Low complexity" evidence="12">
    <location>
        <begin position="150"/>
        <end position="167"/>
    </location>
</feature>
<dbReference type="SUPFAM" id="SSF52156">
    <property type="entry name" value="Initiation factor IF2/eIF5b, domain 3"/>
    <property type="match status" value="1"/>
</dbReference>
<feature type="compositionally biased region" description="Polar residues" evidence="12">
    <location>
        <begin position="168"/>
        <end position="181"/>
    </location>
</feature>
<sequence length="1050" mass="116678">MRSSAVVLRPRTSPCLLCVLRAAAAAGEPTALRPSQRRLNRRVHSSANRENLAAPQERDDSQYDVHGRQQPQFQGFVTGRTASAAAAKWAIKKPQPAAPTTPSGSSLDTGVQSPPSLGASPIQTEDRPNGQWQTETHQRVPQMLRPAIPAQEPQSQYQTQYQTPPTTNNGQRWSSSQSTGSFYPAPQGDPMRELSEQELKDLRKSHTRRIESASTGYGGQNQFESTMPSGPNRWSLQQPQTQASSGASKWGVAPKKSVFADIPQSSASDIAAFTAPDFFQTRTQDRGANDPWNTNSSAQAGERSFLQSRTKPAFGSYGNQQVNRVDPIEEALEEARMIEEGILGTKKKKKKQRGWEEASSAGRSLGSEYEEPNVWGRKASAKERDKVKYGRQWVVDEEEEVEEAESKAARKERKRLEREQKAKEKLEQRQQYPPILIPEFVSISTLARMLKVKLEHFTYKMEELGFTDVNPDHVLNAEMAGLIAMEYKFEPIVDKSHERDLFALPIPEDKSALPSRPPVVTIMGHVDHGKTTILDWLRKSSIADQEHGGITQHIGAFSVTMPSGRVISFLDTPGHEAFLKMRERGANMTDIVILVVAGDDSIMPQTIEAIKHAKAAKVPMIVAINKCDKEDADPARVKKDLYENDIDIEDEGGDTQVVCVSGRTGLGMEDLEEAVILQADELDVRADNTGRMEGWIVETTTKTKGRVATVLVRRGTLRRGDIIVAGKAWARVRTLITENGVEIDEAPPGIPVEVDGWKENPDAGDEVLQAESEDKAKSVVDYRLFKAERQQLAIDIEAINEQRRLHHEKKEREARLKELKEKGEEGEDAELPPIEEAADKFKITEVPFIVKADVAGSVEAVAAQVLSVANDELRTKIIRSGVGPLTESDVAMAQSTGAYCLTFNVPQESEITALARFCNVKVIPHNLIYAILDDIKALMSEKLNPIILTNVVGEAEILQIFMYNVRKRIVRPVAGCRVTRGTVTKGSKVKIMRAGEVVYEGEIETLKNKKREVPSMNKDQECGMAFLKFEDFKEGDIVQCYTETIKKRSF</sequence>
<feature type="compositionally biased region" description="Basic and acidic residues" evidence="12">
    <location>
        <begin position="190"/>
        <end position="211"/>
    </location>
</feature>
<dbReference type="PROSITE" id="PS51722">
    <property type="entry name" value="G_TR_2"/>
    <property type="match status" value="1"/>
</dbReference>
<dbReference type="InterPro" id="IPR000795">
    <property type="entry name" value="T_Tr_GTP-bd_dom"/>
</dbReference>
<evidence type="ECO:0000256" key="3">
    <source>
        <dbReference type="ARBA" id="ARBA00022540"/>
    </source>
</evidence>
<dbReference type="GO" id="GO:0003743">
    <property type="term" value="F:translation initiation factor activity"/>
    <property type="evidence" value="ECO:0007669"/>
    <property type="project" value="UniProtKB-KW"/>
</dbReference>
<dbReference type="Gene3D" id="2.40.30.10">
    <property type="entry name" value="Translation factors"/>
    <property type="match status" value="2"/>
</dbReference>
<dbReference type="InterPro" id="IPR000178">
    <property type="entry name" value="TF_IF2_bacterial-like"/>
</dbReference>
<dbReference type="HAMAP" id="MF_00100_B">
    <property type="entry name" value="IF_2_B"/>
    <property type="match status" value="1"/>
</dbReference>
<feature type="region of interest" description="Disordered" evidence="12">
    <location>
        <begin position="150"/>
        <end position="250"/>
    </location>
</feature>
<keyword evidence="11" id="KW-0175">Coiled coil</keyword>
<reference evidence="14 15" key="1">
    <citation type="submission" date="2019-10" db="EMBL/GenBank/DDBJ databases">
        <authorList>
            <person name="Palmer J.M."/>
        </authorList>
    </citation>
    <scope>NUCLEOTIDE SEQUENCE [LARGE SCALE GENOMIC DNA]</scope>
    <source>
        <strain evidence="14 15">TWF696</strain>
    </source>
</reference>
<feature type="coiled-coil region" evidence="11">
    <location>
        <begin position="802"/>
        <end position="829"/>
    </location>
</feature>
<dbReference type="Pfam" id="PF04760">
    <property type="entry name" value="IF2_N"/>
    <property type="match status" value="1"/>
</dbReference>
<feature type="region of interest" description="Disordered" evidence="12">
    <location>
        <begin position="345"/>
        <end position="372"/>
    </location>
</feature>
<evidence type="ECO:0000256" key="10">
    <source>
        <dbReference type="ARBA" id="ARBA00044200"/>
    </source>
</evidence>
<evidence type="ECO:0000256" key="7">
    <source>
        <dbReference type="ARBA" id="ARBA00023128"/>
    </source>
</evidence>
<dbReference type="SUPFAM" id="SSF50447">
    <property type="entry name" value="Translation proteins"/>
    <property type="match status" value="2"/>
</dbReference>
<evidence type="ECO:0000256" key="11">
    <source>
        <dbReference type="SAM" id="Coils"/>
    </source>
</evidence>
<keyword evidence="5" id="KW-0648">Protein biosynthesis</keyword>
<dbReference type="Proteomes" id="UP001375240">
    <property type="component" value="Unassembled WGS sequence"/>
</dbReference>
<organism evidence="14 15">
    <name type="scientific">Orbilia brochopaga</name>
    <dbReference type="NCBI Taxonomy" id="3140254"/>
    <lineage>
        <taxon>Eukaryota</taxon>
        <taxon>Fungi</taxon>
        <taxon>Dikarya</taxon>
        <taxon>Ascomycota</taxon>
        <taxon>Pezizomycotina</taxon>
        <taxon>Orbiliomycetes</taxon>
        <taxon>Orbiliales</taxon>
        <taxon>Orbiliaceae</taxon>
        <taxon>Orbilia</taxon>
    </lineage>
</organism>
<evidence type="ECO:0000256" key="2">
    <source>
        <dbReference type="ARBA" id="ARBA00007733"/>
    </source>
</evidence>
<dbReference type="SUPFAM" id="SSF52540">
    <property type="entry name" value="P-loop containing nucleoside triphosphate hydrolases"/>
    <property type="match status" value="1"/>
</dbReference>
<gene>
    <name evidence="14" type="ORF">TWF696_006158</name>
</gene>
<dbReference type="Gene3D" id="3.40.50.300">
    <property type="entry name" value="P-loop containing nucleotide triphosphate hydrolases"/>
    <property type="match status" value="1"/>
</dbReference>
<evidence type="ECO:0000256" key="8">
    <source>
        <dbReference type="ARBA" id="ARBA00023134"/>
    </source>
</evidence>
<dbReference type="FunFam" id="3.40.50.300:FF:000019">
    <property type="entry name" value="Translation initiation factor IF-2"/>
    <property type="match status" value="1"/>
</dbReference>
<keyword evidence="15" id="KW-1185">Reference proteome</keyword>
<dbReference type="GO" id="GO:0005739">
    <property type="term" value="C:mitochondrion"/>
    <property type="evidence" value="ECO:0007669"/>
    <property type="project" value="UniProtKB-SubCell"/>
</dbReference>
<dbReference type="AlphaFoldDB" id="A0AAV9UVZ9"/>
<dbReference type="PANTHER" id="PTHR43381">
    <property type="entry name" value="TRANSLATION INITIATION FACTOR IF-2-RELATED"/>
    <property type="match status" value="1"/>
</dbReference>
<dbReference type="InterPro" id="IPR036925">
    <property type="entry name" value="TIF_IF2_dom3_sf"/>
</dbReference>
<feature type="region of interest" description="Disordered" evidence="12">
    <location>
        <begin position="87"/>
        <end position="137"/>
    </location>
</feature>
<feature type="compositionally biased region" description="Polar residues" evidence="12">
    <location>
        <begin position="212"/>
        <end position="247"/>
    </location>
</feature>
<comment type="subcellular location">
    <subcellularLocation>
        <location evidence="1">Mitochondrion</location>
    </subcellularLocation>
</comment>
<dbReference type="InterPro" id="IPR009000">
    <property type="entry name" value="Transl_B-barrel_sf"/>
</dbReference>
<dbReference type="Gene3D" id="3.40.50.10050">
    <property type="entry name" value="Translation initiation factor IF- 2, domain 3"/>
    <property type="match status" value="1"/>
</dbReference>
<evidence type="ECO:0000256" key="12">
    <source>
        <dbReference type="SAM" id="MobiDB-lite"/>
    </source>
</evidence>
<dbReference type="NCBIfam" id="TIGR00231">
    <property type="entry name" value="small_GTP"/>
    <property type="match status" value="1"/>
</dbReference>
<evidence type="ECO:0000313" key="14">
    <source>
        <dbReference type="EMBL" id="KAK6349898.1"/>
    </source>
</evidence>
<dbReference type="PROSITE" id="PS01176">
    <property type="entry name" value="IF2"/>
    <property type="match status" value="1"/>
</dbReference>
<comment type="caution">
    <text evidence="14">The sequence shown here is derived from an EMBL/GenBank/DDBJ whole genome shotgun (WGS) entry which is preliminary data.</text>
</comment>
<feature type="coiled-coil region" evidence="11">
    <location>
        <begin position="394"/>
        <end position="429"/>
    </location>
</feature>
<proteinExistence type="inferred from homology"/>
<keyword evidence="7" id="KW-0496">Mitochondrion</keyword>
<dbReference type="InterPro" id="IPR027417">
    <property type="entry name" value="P-loop_NTPase"/>
</dbReference>
<dbReference type="Pfam" id="PF11987">
    <property type="entry name" value="IF-2"/>
    <property type="match status" value="1"/>
</dbReference>
<dbReference type="FunFam" id="2.40.30.10:FF:000008">
    <property type="entry name" value="Translation initiation factor IF-2"/>
    <property type="match status" value="1"/>
</dbReference>
<dbReference type="CDD" id="cd03702">
    <property type="entry name" value="IF2_mtIF2_II"/>
    <property type="match status" value="1"/>
</dbReference>
<keyword evidence="6" id="KW-0809">Transit peptide</keyword>
<dbReference type="PANTHER" id="PTHR43381:SF20">
    <property type="entry name" value="TRANSLATION INITIATION FACTOR IF-2, MITOCHONDRIAL"/>
    <property type="match status" value="1"/>
</dbReference>
<evidence type="ECO:0000256" key="9">
    <source>
        <dbReference type="ARBA" id="ARBA00025162"/>
    </source>
</evidence>
<dbReference type="FunFam" id="2.40.30.10:FF:000007">
    <property type="entry name" value="Translation initiation factor IF-2"/>
    <property type="match status" value="1"/>
</dbReference>
<dbReference type="InterPro" id="IPR015760">
    <property type="entry name" value="TIF_IF2"/>
</dbReference>
<comment type="similarity">
    <text evidence="2">Belongs to the TRAFAC class translation factor GTPase superfamily. Classic translation factor GTPase family. IF-2 subfamily.</text>
</comment>